<dbReference type="SUPFAM" id="SSF52058">
    <property type="entry name" value="L domain-like"/>
    <property type="match status" value="1"/>
</dbReference>
<reference evidence="4" key="1">
    <citation type="submission" date="2025-08" db="UniProtKB">
        <authorList>
            <consortium name="RefSeq"/>
        </authorList>
    </citation>
    <scope>IDENTIFICATION</scope>
</reference>
<feature type="compositionally biased region" description="Basic and acidic residues" evidence="1">
    <location>
        <begin position="374"/>
        <end position="394"/>
    </location>
</feature>
<dbReference type="InterPro" id="IPR032675">
    <property type="entry name" value="LRR_dom_sf"/>
</dbReference>
<dbReference type="InterPro" id="IPR026906">
    <property type="entry name" value="LRR_5"/>
</dbReference>
<dbReference type="PANTHER" id="PTHR24367">
    <property type="entry name" value="LEUCINE-RICH REPEAT-CONTAINING PROTEIN"/>
    <property type="match status" value="1"/>
</dbReference>
<keyword evidence="3" id="KW-1185">Reference proteome</keyword>
<evidence type="ECO:0000256" key="2">
    <source>
        <dbReference type="SAM" id="Phobius"/>
    </source>
</evidence>
<feature type="compositionally biased region" description="Basic and acidic residues" evidence="1">
    <location>
        <begin position="401"/>
        <end position="431"/>
    </location>
</feature>
<feature type="compositionally biased region" description="Polar residues" evidence="1">
    <location>
        <begin position="473"/>
        <end position="496"/>
    </location>
</feature>
<evidence type="ECO:0000313" key="3">
    <source>
        <dbReference type="Proteomes" id="UP000515154"/>
    </source>
</evidence>
<proteinExistence type="predicted"/>
<feature type="transmembrane region" description="Helical" evidence="2">
    <location>
        <begin position="21"/>
        <end position="39"/>
    </location>
</feature>
<keyword evidence="2" id="KW-1133">Transmembrane helix</keyword>
<dbReference type="AlphaFoldDB" id="A0A7E6F2Y1"/>
<name>A0A7E6F2Y1_9MOLL</name>
<dbReference type="Gene3D" id="3.80.10.10">
    <property type="entry name" value="Ribonuclease Inhibitor"/>
    <property type="match status" value="2"/>
</dbReference>
<dbReference type="PANTHER" id="PTHR24367:SF318">
    <property type="entry name" value="LEUCINE-RICH GLIOMA-INACTIVATED PROTEIN 1-LIKE"/>
    <property type="match status" value="1"/>
</dbReference>
<dbReference type="Pfam" id="PF13306">
    <property type="entry name" value="LRR_5"/>
    <property type="match status" value="2"/>
</dbReference>
<sequence length="524" mass="58839">MKQRGKNEGKKNQSIFAKRNCCIKWVFYSLMLLSLFLHATDATKRVHCQKGCSCKHGKVMCSKLKSFPNNLPNTTMSLEIRDSNITDIPPGALAFSSNIRHLTIINSKIDKILTCAFSNLKRISITFTGSAIVEIQEGAFRHLVDDVVISLKYTTIFRLHSFAFDDLRNVDALYITHCSFKSISSFAFSKIHSVKKVHIANNNFPILPSLTFINVKNIGLWDMEFNTFSDFACNPFSYLFWNVTEVNVVFNRLPCSCEVAKFLQSDFPFPEHIRDAFIIENMCYEYGKAEDTFLSNLVQEQKNCESLRLASCTENAMNSLEVICQKSSVIRTDKLSSLIPHATVNPDLSTVRDPNGVYADEIEPLYNNPTTKFDSQEKSDSQKKKTETKDDMIPKDGITSGDREASADGINDESKHPDLGSAKRHEPKDEVDVVISRVLKDTSTLPTSRKTERMNKKTSNKADSISGRIGSIVTETPNPKSTKSTSLQLQNQPSKTSGQSALHAYTKFCIISFLLAINCAVPYF</sequence>
<feature type="region of interest" description="Disordered" evidence="1">
    <location>
        <begin position="360"/>
        <end position="496"/>
    </location>
</feature>
<dbReference type="Proteomes" id="UP000515154">
    <property type="component" value="Linkage group LG9"/>
</dbReference>
<protein>
    <submittedName>
        <fullName evidence="4">Uncharacterized protein LOC115215568 isoform X1</fullName>
    </submittedName>
</protein>
<keyword evidence="2" id="KW-0472">Membrane</keyword>
<gene>
    <name evidence="4" type="primary">LOC115215568</name>
</gene>
<evidence type="ECO:0000313" key="4">
    <source>
        <dbReference type="RefSeq" id="XP_036362069.1"/>
    </source>
</evidence>
<dbReference type="InterPro" id="IPR051295">
    <property type="entry name" value="LGI_related"/>
</dbReference>
<keyword evidence="2" id="KW-0812">Transmembrane</keyword>
<evidence type="ECO:0000256" key="1">
    <source>
        <dbReference type="SAM" id="MobiDB-lite"/>
    </source>
</evidence>
<organism evidence="3 4">
    <name type="scientific">Octopus sinensis</name>
    <name type="common">East Asian common octopus</name>
    <dbReference type="NCBI Taxonomy" id="2607531"/>
    <lineage>
        <taxon>Eukaryota</taxon>
        <taxon>Metazoa</taxon>
        <taxon>Spiralia</taxon>
        <taxon>Lophotrochozoa</taxon>
        <taxon>Mollusca</taxon>
        <taxon>Cephalopoda</taxon>
        <taxon>Coleoidea</taxon>
        <taxon>Octopodiformes</taxon>
        <taxon>Octopoda</taxon>
        <taxon>Incirrata</taxon>
        <taxon>Octopodidae</taxon>
        <taxon>Octopus</taxon>
    </lineage>
</organism>
<accession>A0A7E6F2Y1</accession>
<dbReference type="RefSeq" id="XP_036362069.1">
    <property type="nucleotide sequence ID" value="XM_036506176.1"/>
</dbReference>